<accession>A0A401RSW1</accession>
<dbReference type="Proteomes" id="UP000287033">
    <property type="component" value="Unassembled WGS sequence"/>
</dbReference>
<dbReference type="Pfam" id="PF15151">
    <property type="entry name" value="RGCC"/>
    <property type="match status" value="1"/>
</dbReference>
<dbReference type="EMBL" id="BEZZ01002117">
    <property type="protein sequence ID" value="GCC21216.1"/>
    <property type="molecule type" value="Genomic_DNA"/>
</dbReference>
<comment type="caution">
    <text evidence="2">The sequence shown here is derived from an EMBL/GenBank/DDBJ whole genome shotgun (WGS) entry which is preliminary data.</text>
</comment>
<gene>
    <name evidence="2" type="ORF">chiPu_0019683</name>
</gene>
<keyword evidence="3" id="KW-1185">Reference proteome</keyword>
<feature type="compositionally biased region" description="Low complexity" evidence="1">
    <location>
        <begin position="36"/>
        <end position="45"/>
    </location>
</feature>
<dbReference type="AlphaFoldDB" id="A0A401RSW1"/>
<dbReference type="GO" id="GO:0051726">
    <property type="term" value="P:regulation of cell cycle"/>
    <property type="evidence" value="ECO:0007669"/>
    <property type="project" value="InterPro"/>
</dbReference>
<evidence type="ECO:0000256" key="1">
    <source>
        <dbReference type="SAM" id="MobiDB-lite"/>
    </source>
</evidence>
<proteinExistence type="predicted"/>
<feature type="region of interest" description="Disordered" evidence="1">
    <location>
        <begin position="1"/>
        <end position="47"/>
    </location>
</feature>
<name>A0A401RSW1_CHIPU</name>
<evidence type="ECO:0000313" key="3">
    <source>
        <dbReference type="Proteomes" id="UP000287033"/>
    </source>
</evidence>
<reference evidence="2 3" key="1">
    <citation type="journal article" date="2018" name="Nat. Ecol. Evol.">
        <title>Shark genomes provide insights into elasmobranch evolution and the origin of vertebrates.</title>
        <authorList>
            <person name="Hara Y"/>
            <person name="Yamaguchi K"/>
            <person name="Onimaru K"/>
            <person name="Kadota M"/>
            <person name="Koyanagi M"/>
            <person name="Keeley SD"/>
            <person name="Tatsumi K"/>
            <person name="Tanaka K"/>
            <person name="Motone F"/>
            <person name="Kageyama Y"/>
            <person name="Nozu R"/>
            <person name="Adachi N"/>
            <person name="Nishimura O"/>
            <person name="Nakagawa R"/>
            <person name="Tanegashima C"/>
            <person name="Kiyatake I"/>
            <person name="Matsumoto R"/>
            <person name="Murakumo K"/>
            <person name="Nishida K"/>
            <person name="Terakita A"/>
            <person name="Kuratani S"/>
            <person name="Sato K"/>
            <person name="Hyodo S Kuraku.S."/>
        </authorList>
    </citation>
    <scope>NUCLEOTIDE SEQUENCE [LARGE SCALE GENOMIC DNA]</scope>
</reference>
<dbReference type="InterPro" id="IPR029252">
    <property type="entry name" value="RGCC"/>
</dbReference>
<sequence>MVKVGGDGEDKGTSPTKTHRREAACITMSSSETVKSGTGSSSASSLNCSIEKLNSVDTTSSKAKLGDTRDLEDFIADLDQTLAEMM</sequence>
<dbReference type="PANTHER" id="PTHR32193">
    <property type="entry name" value="REGULATOR OF CELL CYCLE RGCC"/>
    <property type="match status" value="1"/>
</dbReference>
<evidence type="ECO:0000313" key="2">
    <source>
        <dbReference type="EMBL" id="GCC21216.1"/>
    </source>
</evidence>
<feature type="compositionally biased region" description="Basic and acidic residues" evidence="1">
    <location>
        <begin position="1"/>
        <end position="12"/>
    </location>
</feature>
<organism evidence="2 3">
    <name type="scientific">Chiloscyllium punctatum</name>
    <name type="common">Brownbanded bambooshark</name>
    <name type="synonym">Hemiscyllium punctatum</name>
    <dbReference type="NCBI Taxonomy" id="137246"/>
    <lineage>
        <taxon>Eukaryota</taxon>
        <taxon>Metazoa</taxon>
        <taxon>Chordata</taxon>
        <taxon>Craniata</taxon>
        <taxon>Vertebrata</taxon>
        <taxon>Chondrichthyes</taxon>
        <taxon>Elasmobranchii</taxon>
        <taxon>Galeomorphii</taxon>
        <taxon>Galeoidea</taxon>
        <taxon>Orectolobiformes</taxon>
        <taxon>Hemiscylliidae</taxon>
        <taxon>Chiloscyllium</taxon>
    </lineage>
</organism>
<dbReference type="OrthoDB" id="9887289at2759"/>
<protein>
    <submittedName>
        <fullName evidence="2">Uncharacterized protein</fullName>
    </submittedName>
</protein>